<feature type="coiled-coil region" evidence="2">
    <location>
        <begin position="110"/>
        <end position="144"/>
    </location>
</feature>
<keyword evidence="6" id="KW-1185">Reference proteome</keyword>
<dbReference type="Pfam" id="PF05949">
    <property type="entry name" value="DUF881"/>
    <property type="match status" value="1"/>
</dbReference>
<evidence type="ECO:0000256" key="2">
    <source>
        <dbReference type="SAM" id="Coils"/>
    </source>
</evidence>
<dbReference type="OrthoDB" id="3211287at2"/>
<proteinExistence type="inferred from homology"/>
<feature type="compositionally biased region" description="Low complexity" evidence="3">
    <location>
        <begin position="45"/>
        <end position="67"/>
    </location>
</feature>
<dbReference type="PANTHER" id="PTHR37313">
    <property type="entry name" value="UPF0749 PROTEIN RV1825"/>
    <property type="match status" value="1"/>
</dbReference>
<accession>A0A4V2G239</accession>
<organism evidence="5 6">
    <name type="scientific">Blastococcus saxobsidens</name>
    <dbReference type="NCBI Taxonomy" id="138336"/>
    <lineage>
        <taxon>Bacteria</taxon>
        <taxon>Bacillati</taxon>
        <taxon>Actinomycetota</taxon>
        <taxon>Actinomycetes</taxon>
        <taxon>Geodermatophilales</taxon>
        <taxon>Geodermatophilaceae</taxon>
        <taxon>Blastococcus</taxon>
    </lineage>
</organism>
<comment type="caution">
    <text evidence="5">The sequence shown here is derived from an EMBL/GenBank/DDBJ whole genome shotgun (WGS) entry which is preliminary data.</text>
</comment>
<gene>
    <name evidence="5" type="ORF">BKA19_1332</name>
</gene>
<feature type="transmembrane region" description="Helical" evidence="4">
    <location>
        <begin position="75"/>
        <end position="94"/>
    </location>
</feature>
<keyword evidence="2" id="KW-0175">Coiled coil</keyword>
<dbReference type="Proteomes" id="UP000292507">
    <property type="component" value="Unassembled WGS sequence"/>
</dbReference>
<keyword evidence="4" id="KW-1133">Transmembrane helix</keyword>
<sequence>MTGPQTPAVPDPAVPDPAVPDPAVPDPEPPEPAVPPPGAPPEPARPAATDPAEPAVAPGEVGPGPLRTARRRRDLVAAALIGVLSLLLGFALAVQVRNADEAQVLAGAREEDLVRILDELNLREDRLRQQLSEQRSALQELNGSGSRTGTALEEARQRAQELGILNGTLPAQGPGMTLAIRDPAGDVRVTDLLEVIQELRGAGAETMQVDGVRIGLSSAVTGKAGDLQVDGTDLSSPYEFVVIGEPQNMATAMNIPGGVVQLIGGRGGSVQISQSDLLVVDALRPLDRPQYAAPDTE</sequence>
<protein>
    <submittedName>
        <fullName evidence="5">Uncharacterized protein YlxW (UPF0749 family)</fullName>
    </submittedName>
</protein>
<feature type="compositionally biased region" description="Pro residues" evidence="3">
    <location>
        <begin position="7"/>
        <end position="44"/>
    </location>
</feature>
<comment type="similarity">
    <text evidence="1">Belongs to the UPF0749 family.</text>
</comment>
<dbReference type="InterPro" id="IPR010273">
    <property type="entry name" value="DUF881"/>
</dbReference>
<dbReference type="GO" id="GO:0005886">
    <property type="term" value="C:plasma membrane"/>
    <property type="evidence" value="ECO:0007669"/>
    <property type="project" value="TreeGrafter"/>
</dbReference>
<evidence type="ECO:0000313" key="5">
    <source>
        <dbReference type="EMBL" id="RZU31656.1"/>
    </source>
</evidence>
<dbReference type="AlphaFoldDB" id="A0A4V2G239"/>
<feature type="region of interest" description="Disordered" evidence="3">
    <location>
        <begin position="1"/>
        <end position="67"/>
    </location>
</feature>
<keyword evidence="4" id="KW-0812">Transmembrane</keyword>
<dbReference type="PANTHER" id="PTHR37313:SF2">
    <property type="entry name" value="UPF0749 PROTEIN YLXX"/>
    <property type="match status" value="1"/>
</dbReference>
<dbReference type="EMBL" id="SHKV01000001">
    <property type="protein sequence ID" value="RZU31656.1"/>
    <property type="molecule type" value="Genomic_DNA"/>
</dbReference>
<evidence type="ECO:0000256" key="1">
    <source>
        <dbReference type="ARBA" id="ARBA00009108"/>
    </source>
</evidence>
<reference evidence="5 6" key="1">
    <citation type="submission" date="2019-02" db="EMBL/GenBank/DDBJ databases">
        <title>Sequencing the genomes of 1000 actinobacteria strains.</title>
        <authorList>
            <person name="Klenk H.-P."/>
        </authorList>
    </citation>
    <scope>NUCLEOTIDE SEQUENCE [LARGE SCALE GENOMIC DNA]</scope>
    <source>
        <strain evidence="5 6">DSM 44509</strain>
    </source>
</reference>
<keyword evidence="4" id="KW-0472">Membrane</keyword>
<name>A0A4V2G239_9ACTN</name>
<evidence type="ECO:0000256" key="3">
    <source>
        <dbReference type="SAM" id="MobiDB-lite"/>
    </source>
</evidence>
<dbReference type="Gene3D" id="3.30.70.1880">
    <property type="entry name" value="Protein of unknown function DUF881"/>
    <property type="match status" value="1"/>
</dbReference>
<evidence type="ECO:0000313" key="6">
    <source>
        <dbReference type="Proteomes" id="UP000292507"/>
    </source>
</evidence>
<evidence type="ECO:0000256" key="4">
    <source>
        <dbReference type="SAM" id="Phobius"/>
    </source>
</evidence>
<dbReference type="RefSeq" id="WP_130504189.1">
    <property type="nucleotide sequence ID" value="NZ_SHKV01000001.1"/>
</dbReference>